<evidence type="ECO:0000256" key="1">
    <source>
        <dbReference type="SAM" id="Phobius"/>
    </source>
</evidence>
<protein>
    <recommendedName>
        <fullName evidence="6">Transmembrane protein</fullName>
    </recommendedName>
</protein>
<sequence length="168" mass="19327">MTTDSVIGASIGVLVGACFGFFCHRLTKNLSTQITRDEDNKDLTNQLESYNQMVREVDLERGTILDTLEQMMDLHSAKTGSDTHCSVVPDKFRREREDIKIFVTRFSGLLKDYPRYSAEEAKADRDYLPRIHQQTLQHHEAVKTLAEECFRRIEPADKNQHKPAVRSL</sequence>
<proteinExistence type="predicted"/>
<dbReference type="EMBL" id="UGOG01000001">
    <property type="protein sequence ID" value="STX62536.1"/>
    <property type="molecule type" value="Genomic_DNA"/>
</dbReference>
<dbReference type="RefSeq" id="WP_028382962.1">
    <property type="nucleotide sequence ID" value="NZ_CAAAJG010000025.1"/>
</dbReference>
<dbReference type="STRING" id="39962.Lmor_2378"/>
<dbReference type="Proteomes" id="UP000254040">
    <property type="component" value="Unassembled WGS sequence"/>
</dbReference>
<evidence type="ECO:0008006" key="6">
    <source>
        <dbReference type="Google" id="ProtNLM"/>
    </source>
</evidence>
<dbReference type="AlphaFoldDB" id="A0A378JVR3"/>
<feature type="transmembrane region" description="Helical" evidence="1">
    <location>
        <begin position="6"/>
        <end position="26"/>
    </location>
</feature>
<dbReference type="EMBL" id="LNYN01000029">
    <property type="protein sequence ID" value="KTD32440.1"/>
    <property type="molecule type" value="Genomic_DNA"/>
</dbReference>
<evidence type="ECO:0000313" key="4">
    <source>
        <dbReference type="Proteomes" id="UP000054985"/>
    </source>
</evidence>
<gene>
    <name evidence="2" type="ORF">Lmor_2378</name>
    <name evidence="3" type="ORF">NCTC12239_01468</name>
</gene>
<reference evidence="2 4" key="1">
    <citation type="submission" date="2015-11" db="EMBL/GenBank/DDBJ databases">
        <title>Genomic analysis of 38 Legionella species identifies large and diverse effector repertoires.</title>
        <authorList>
            <person name="Burstein D."/>
            <person name="Amaro F."/>
            <person name="Zusman T."/>
            <person name="Lifshitz Z."/>
            <person name="Cohen O."/>
            <person name="Gilbert J.A."/>
            <person name="Pupko T."/>
            <person name="Shuman H.A."/>
            <person name="Segal G."/>
        </authorList>
    </citation>
    <scope>NUCLEOTIDE SEQUENCE [LARGE SCALE GENOMIC DNA]</scope>
    <source>
        <strain evidence="2 4">ATCC 43877</strain>
    </source>
</reference>
<name>A0A378JVR3_9GAMM</name>
<evidence type="ECO:0000313" key="2">
    <source>
        <dbReference type="EMBL" id="KTD32440.1"/>
    </source>
</evidence>
<accession>A0A378JVR3</accession>
<keyword evidence="1" id="KW-0472">Membrane</keyword>
<organism evidence="3 5">
    <name type="scientific">Legionella moravica</name>
    <dbReference type="NCBI Taxonomy" id="39962"/>
    <lineage>
        <taxon>Bacteria</taxon>
        <taxon>Pseudomonadati</taxon>
        <taxon>Pseudomonadota</taxon>
        <taxon>Gammaproteobacteria</taxon>
        <taxon>Legionellales</taxon>
        <taxon>Legionellaceae</taxon>
        <taxon>Legionella</taxon>
    </lineage>
</organism>
<dbReference type="Proteomes" id="UP000054985">
    <property type="component" value="Unassembled WGS sequence"/>
</dbReference>
<evidence type="ECO:0000313" key="5">
    <source>
        <dbReference type="Proteomes" id="UP000254040"/>
    </source>
</evidence>
<keyword evidence="1" id="KW-0812">Transmembrane</keyword>
<keyword evidence="4" id="KW-1185">Reference proteome</keyword>
<keyword evidence="1" id="KW-1133">Transmembrane helix</keyword>
<evidence type="ECO:0000313" key="3">
    <source>
        <dbReference type="EMBL" id="STX62536.1"/>
    </source>
</evidence>
<reference evidence="3 5" key="2">
    <citation type="submission" date="2018-06" db="EMBL/GenBank/DDBJ databases">
        <authorList>
            <consortium name="Pathogen Informatics"/>
            <person name="Doyle S."/>
        </authorList>
    </citation>
    <scope>NUCLEOTIDE SEQUENCE [LARGE SCALE GENOMIC DNA]</scope>
    <source>
        <strain evidence="3 5">NCTC12239</strain>
    </source>
</reference>